<keyword evidence="7" id="KW-1185">Reference proteome</keyword>
<dbReference type="RefSeq" id="WP_241039761.1">
    <property type="nucleotide sequence ID" value="NZ_BAAAJF010000040.1"/>
</dbReference>
<evidence type="ECO:0000313" key="6">
    <source>
        <dbReference type="EMBL" id="MCH6169128.1"/>
    </source>
</evidence>
<dbReference type="InterPro" id="IPR002491">
    <property type="entry name" value="ABC_transptr_periplasmic_BD"/>
</dbReference>
<evidence type="ECO:0000256" key="4">
    <source>
        <dbReference type="ARBA" id="ARBA00022729"/>
    </source>
</evidence>
<evidence type="ECO:0000259" key="5">
    <source>
        <dbReference type="PROSITE" id="PS50983"/>
    </source>
</evidence>
<organism evidence="6 7">
    <name type="scientific">Pseudonocardia alaniniphila</name>
    <dbReference type="NCBI Taxonomy" id="75291"/>
    <lineage>
        <taxon>Bacteria</taxon>
        <taxon>Bacillati</taxon>
        <taxon>Actinomycetota</taxon>
        <taxon>Actinomycetes</taxon>
        <taxon>Pseudonocardiales</taxon>
        <taxon>Pseudonocardiaceae</taxon>
        <taxon>Pseudonocardia</taxon>
    </lineage>
</organism>
<comment type="similarity">
    <text evidence="2">Belongs to the bacterial solute-binding protein 8 family.</text>
</comment>
<feature type="domain" description="Fe/B12 periplasmic-binding" evidence="5">
    <location>
        <begin position="71"/>
        <end position="348"/>
    </location>
</feature>
<dbReference type="Gene3D" id="3.40.50.1980">
    <property type="entry name" value="Nitrogenase molybdenum iron protein domain"/>
    <property type="match status" value="2"/>
</dbReference>
<dbReference type="PROSITE" id="PS50983">
    <property type="entry name" value="FE_B12_PBP"/>
    <property type="match status" value="1"/>
</dbReference>
<evidence type="ECO:0000313" key="7">
    <source>
        <dbReference type="Proteomes" id="UP001299970"/>
    </source>
</evidence>
<dbReference type="InterPro" id="IPR051313">
    <property type="entry name" value="Bact_iron-sidero_bind"/>
</dbReference>
<reference evidence="6 7" key="1">
    <citation type="submission" date="2022-03" db="EMBL/GenBank/DDBJ databases">
        <title>Pseudonocardia alaer sp. nov., a novel actinomycete isolated from reed forest soil.</title>
        <authorList>
            <person name="Wang L."/>
        </authorList>
    </citation>
    <scope>NUCLEOTIDE SEQUENCE [LARGE SCALE GENOMIC DNA]</scope>
    <source>
        <strain evidence="6 7">Y-16303</strain>
    </source>
</reference>
<name>A0ABS9TKU5_9PSEU</name>
<gene>
    <name evidence="6" type="ORF">MMF94_25820</name>
</gene>
<keyword evidence="3" id="KW-0813">Transport</keyword>
<evidence type="ECO:0000256" key="1">
    <source>
        <dbReference type="ARBA" id="ARBA00004196"/>
    </source>
</evidence>
<evidence type="ECO:0000256" key="3">
    <source>
        <dbReference type="ARBA" id="ARBA00022448"/>
    </source>
</evidence>
<dbReference type="PANTHER" id="PTHR30532">
    <property type="entry name" value="IRON III DICITRATE-BINDING PERIPLASMIC PROTEIN"/>
    <property type="match status" value="1"/>
</dbReference>
<sequence>MPAIPLEPAAAHITRRRLLTGAGALGALGLLTACGGGTGTTAAPSAPGTAGFPITVEHRNGTTQIPGPPQRVVTIGYSDQDPVLALGVRPVGVTDWYGDHPYATWPWAQDELGDAKPAVMNRGTFTGTPEYQYEEIAALAPDLIIGLYTSIDATQYETLSRIAPTVGPPAGFPEWGAPWQEYTRLAGRALGRSERAEELIAGIDAQLAAARAAHPEFEGRTAVVAERNEPGISFVRSPGDQRSQLIAALGFTIPPEIGQLAGDQDGATISDEQMGLLDRDVLLWNTGYTPEVRPEIEAAPLYSQMAVVRAGRSLFVEDPLVSAAWTWGTVLSLPSVVDALVAQLDAVVT</sequence>
<protein>
    <submittedName>
        <fullName evidence="6">Iron-siderophore ABC transporter substrate-binding protein</fullName>
    </submittedName>
</protein>
<dbReference type="EMBL" id="JAKXMK010000023">
    <property type="protein sequence ID" value="MCH6169128.1"/>
    <property type="molecule type" value="Genomic_DNA"/>
</dbReference>
<comment type="subcellular location">
    <subcellularLocation>
        <location evidence="1">Cell envelope</location>
    </subcellularLocation>
</comment>
<dbReference type="PROSITE" id="PS51318">
    <property type="entry name" value="TAT"/>
    <property type="match status" value="1"/>
</dbReference>
<keyword evidence="4" id="KW-0732">Signal</keyword>
<dbReference type="PANTHER" id="PTHR30532:SF24">
    <property type="entry name" value="FERRIC ENTEROBACTIN-BINDING PERIPLASMIC PROTEIN FEPB"/>
    <property type="match status" value="1"/>
</dbReference>
<dbReference type="Proteomes" id="UP001299970">
    <property type="component" value="Unassembled WGS sequence"/>
</dbReference>
<evidence type="ECO:0000256" key="2">
    <source>
        <dbReference type="ARBA" id="ARBA00008814"/>
    </source>
</evidence>
<comment type="caution">
    <text evidence="6">The sequence shown here is derived from an EMBL/GenBank/DDBJ whole genome shotgun (WGS) entry which is preliminary data.</text>
</comment>
<dbReference type="Pfam" id="PF01497">
    <property type="entry name" value="Peripla_BP_2"/>
    <property type="match status" value="1"/>
</dbReference>
<dbReference type="InterPro" id="IPR006311">
    <property type="entry name" value="TAT_signal"/>
</dbReference>
<dbReference type="SUPFAM" id="SSF53807">
    <property type="entry name" value="Helical backbone' metal receptor"/>
    <property type="match status" value="1"/>
</dbReference>
<accession>A0ABS9TKU5</accession>
<dbReference type="CDD" id="cd01146">
    <property type="entry name" value="FhuD"/>
    <property type="match status" value="1"/>
</dbReference>
<proteinExistence type="inferred from homology"/>